<reference evidence="2 3" key="2">
    <citation type="submission" date="2020-06" db="EMBL/GenBank/DDBJ databases">
        <title>Ramlibacter rhizophilus sp. nov., isolated from rhizosphere soil of national flower Mugunghwa from South Korea.</title>
        <authorList>
            <person name="Zheng-Fei Y."/>
            <person name="Huan T."/>
        </authorList>
    </citation>
    <scope>NUCLEOTIDE SEQUENCE [LARGE SCALE GENOMIC DNA]</scope>
    <source>
        <strain evidence="2 3">B156</strain>
    </source>
</reference>
<protein>
    <recommendedName>
        <fullName evidence="1">Phospholipase D-like domain-containing protein</fullName>
    </recommendedName>
</protein>
<name>A0A849KLF6_9BURK</name>
<accession>A0A849KLF6</accession>
<dbReference type="AlphaFoldDB" id="A0A849KLF6"/>
<reference evidence="2 3" key="1">
    <citation type="submission" date="2020-05" db="EMBL/GenBank/DDBJ databases">
        <authorList>
            <person name="Khan S.A."/>
            <person name="Jeon C.O."/>
            <person name="Chun B.H."/>
        </authorList>
    </citation>
    <scope>NUCLEOTIDE SEQUENCE [LARGE SCALE GENOMIC DNA]</scope>
    <source>
        <strain evidence="2 3">B156</strain>
    </source>
</reference>
<dbReference type="EMBL" id="JABFCS010000001">
    <property type="protein sequence ID" value="NNU44773.1"/>
    <property type="molecule type" value="Genomic_DNA"/>
</dbReference>
<gene>
    <name evidence="2" type="ORF">HK415_18835</name>
</gene>
<sequence>MALNPEWPRTDIHLVEVLASLATRGARLHLHVGTDDHNRYFESSLKEALADAGVSGQCLWKVHRHLHTKGILTDQILVSGSMNFTRNGIRLLDESVDISFAPESVGEARAHFDSYEHP</sequence>
<dbReference type="Pfam" id="PF13091">
    <property type="entry name" value="PLDc_2"/>
    <property type="match status" value="1"/>
</dbReference>
<organism evidence="2 3">
    <name type="scientific">Ramlibacter montanisoli</name>
    <dbReference type="NCBI Taxonomy" id="2732512"/>
    <lineage>
        <taxon>Bacteria</taxon>
        <taxon>Pseudomonadati</taxon>
        <taxon>Pseudomonadota</taxon>
        <taxon>Betaproteobacteria</taxon>
        <taxon>Burkholderiales</taxon>
        <taxon>Comamonadaceae</taxon>
        <taxon>Ramlibacter</taxon>
    </lineage>
</organism>
<evidence type="ECO:0000313" key="2">
    <source>
        <dbReference type="EMBL" id="NNU44773.1"/>
    </source>
</evidence>
<evidence type="ECO:0000313" key="3">
    <source>
        <dbReference type="Proteomes" id="UP000552954"/>
    </source>
</evidence>
<evidence type="ECO:0000259" key="1">
    <source>
        <dbReference type="Pfam" id="PF13091"/>
    </source>
</evidence>
<proteinExistence type="predicted"/>
<dbReference type="InterPro" id="IPR025202">
    <property type="entry name" value="PLD-like_dom"/>
</dbReference>
<dbReference type="SUPFAM" id="SSF56024">
    <property type="entry name" value="Phospholipase D/nuclease"/>
    <property type="match status" value="1"/>
</dbReference>
<comment type="caution">
    <text evidence="2">The sequence shown here is derived from an EMBL/GenBank/DDBJ whole genome shotgun (WGS) entry which is preliminary data.</text>
</comment>
<keyword evidence="3" id="KW-1185">Reference proteome</keyword>
<dbReference type="NCBIfam" id="NF041068">
    <property type="entry name" value="DpdK"/>
    <property type="match status" value="1"/>
</dbReference>
<dbReference type="Proteomes" id="UP000552954">
    <property type="component" value="Unassembled WGS sequence"/>
</dbReference>
<dbReference type="RefSeq" id="WP_171561941.1">
    <property type="nucleotide sequence ID" value="NZ_JABFCS010000001.1"/>
</dbReference>
<dbReference type="Gene3D" id="3.30.870.10">
    <property type="entry name" value="Endonuclease Chain A"/>
    <property type="match status" value="1"/>
</dbReference>
<feature type="domain" description="Phospholipase D-like" evidence="1">
    <location>
        <begin position="12"/>
        <end position="114"/>
    </location>
</feature>